<dbReference type="AlphaFoldDB" id="A0A6A6LDT8"/>
<gene>
    <name evidence="2" type="ORF">GH714_016770</name>
</gene>
<evidence type="ECO:0000256" key="1">
    <source>
        <dbReference type="SAM" id="MobiDB-lite"/>
    </source>
</evidence>
<keyword evidence="3" id="KW-1185">Reference proteome</keyword>
<evidence type="ECO:0000313" key="3">
    <source>
        <dbReference type="Proteomes" id="UP000467840"/>
    </source>
</evidence>
<accession>A0A6A6LDT8</accession>
<feature type="compositionally biased region" description="Low complexity" evidence="1">
    <location>
        <begin position="145"/>
        <end position="156"/>
    </location>
</feature>
<evidence type="ECO:0000313" key="2">
    <source>
        <dbReference type="EMBL" id="KAF2298176.1"/>
    </source>
</evidence>
<comment type="caution">
    <text evidence="2">The sequence shown here is derived from an EMBL/GenBank/DDBJ whole genome shotgun (WGS) entry which is preliminary data.</text>
</comment>
<organism evidence="2 3">
    <name type="scientific">Hevea brasiliensis</name>
    <name type="common">Para rubber tree</name>
    <name type="synonym">Siphonia brasiliensis</name>
    <dbReference type="NCBI Taxonomy" id="3981"/>
    <lineage>
        <taxon>Eukaryota</taxon>
        <taxon>Viridiplantae</taxon>
        <taxon>Streptophyta</taxon>
        <taxon>Embryophyta</taxon>
        <taxon>Tracheophyta</taxon>
        <taxon>Spermatophyta</taxon>
        <taxon>Magnoliopsida</taxon>
        <taxon>eudicotyledons</taxon>
        <taxon>Gunneridae</taxon>
        <taxon>Pentapetalae</taxon>
        <taxon>rosids</taxon>
        <taxon>fabids</taxon>
        <taxon>Malpighiales</taxon>
        <taxon>Euphorbiaceae</taxon>
        <taxon>Crotonoideae</taxon>
        <taxon>Micrandreae</taxon>
        <taxon>Hevea</taxon>
    </lineage>
</organism>
<sequence>MPNTRMDSRVDAIERSLGALEEGMMRMAGEREQNERKAEIRVRIRSQDTGDIFRLMTLAREVERELLHTGMTKTVSEKSPDAGERWSYGSGPSYKVGGMGFSKQVQQQFKVQTDWVGANKEKVQSKVGNIAQKEIQRLPAPPLTQNKSQQQFSNKSRGTRHLSHQEFEEL</sequence>
<feature type="region of interest" description="Disordered" evidence="1">
    <location>
        <begin position="128"/>
        <end position="170"/>
    </location>
</feature>
<reference evidence="2 3" key="1">
    <citation type="journal article" date="2020" name="Mol. Plant">
        <title>The Chromosome-Based Rubber Tree Genome Provides New Insights into Spurge Genome Evolution and Rubber Biosynthesis.</title>
        <authorList>
            <person name="Liu J."/>
            <person name="Shi C."/>
            <person name="Shi C.C."/>
            <person name="Li W."/>
            <person name="Zhang Q.J."/>
            <person name="Zhang Y."/>
            <person name="Li K."/>
            <person name="Lu H.F."/>
            <person name="Shi C."/>
            <person name="Zhu S.T."/>
            <person name="Xiao Z.Y."/>
            <person name="Nan H."/>
            <person name="Yue Y."/>
            <person name="Zhu X.G."/>
            <person name="Wu Y."/>
            <person name="Hong X.N."/>
            <person name="Fan G.Y."/>
            <person name="Tong Y."/>
            <person name="Zhang D."/>
            <person name="Mao C.L."/>
            <person name="Liu Y.L."/>
            <person name="Hao S.J."/>
            <person name="Liu W.Q."/>
            <person name="Lv M.Q."/>
            <person name="Zhang H.B."/>
            <person name="Liu Y."/>
            <person name="Hu-Tang G.R."/>
            <person name="Wang J.P."/>
            <person name="Wang J.H."/>
            <person name="Sun Y.H."/>
            <person name="Ni S.B."/>
            <person name="Chen W.B."/>
            <person name="Zhang X.C."/>
            <person name="Jiao Y.N."/>
            <person name="Eichler E.E."/>
            <person name="Li G.H."/>
            <person name="Liu X."/>
            <person name="Gao L.Z."/>
        </authorList>
    </citation>
    <scope>NUCLEOTIDE SEQUENCE [LARGE SCALE GENOMIC DNA]</scope>
    <source>
        <strain evidence="3">cv. GT1</strain>
        <tissue evidence="2">Leaf</tissue>
    </source>
</reference>
<proteinExistence type="predicted"/>
<dbReference type="Proteomes" id="UP000467840">
    <property type="component" value="Chromosome 1"/>
</dbReference>
<name>A0A6A6LDT8_HEVBR</name>
<dbReference type="EMBL" id="JAAGAX010000011">
    <property type="protein sequence ID" value="KAF2298176.1"/>
    <property type="molecule type" value="Genomic_DNA"/>
</dbReference>
<protein>
    <submittedName>
        <fullName evidence="2">Uncharacterized protein</fullName>
    </submittedName>
</protein>